<keyword evidence="4" id="KW-1185">Reference proteome</keyword>
<feature type="transmembrane region" description="Helical" evidence="1">
    <location>
        <begin position="211"/>
        <end position="230"/>
    </location>
</feature>
<gene>
    <name evidence="3" type="ORF">OWR29_13115</name>
</gene>
<feature type="transmembrane region" description="Helical" evidence="1">
    <location>
        <begin position="179"/>
        <end position="199"/>
    </location>
</feature>
<keyword evidence="1" id="KW-0812">Transmembrane</keyword>
<dbReference type="SMART" id="SM00267">
    <property type="entry name" value="GGDEF"/>
    <property type="match status" value="1"/>
</dbReference>
<feature type="domain" description="GGDEF" evidence="2">
    <location>
        <begin position="339"/>
        <end position="468"/>
    </location>
</feature>
<reference evidence="3" key="1">
    <citation type="submission" date="2022-11" db="EMBL/GenBank/DDBJ databases">
        <authorList>
            <person name="Somphong A."/>
            <person name="Phongsopitanun W."/>
        </authorList>
    </citation>
    <scope>NUCLEOTIDE SEQUENCE</scope>
    <source>
        <strain evidence="3">Pm04-4</strain>
    </source>
</reference>
<feature type="transmembrane region" description="Helical" evidence="1">
    <location>
        <begin position="32"/>
        <end position="50"/>
    </location>
</feature>
<feature type="transmembrane region" description="Helical" evidence="1">
    <location>
        <begin position="115"/>
        <end position="136"/>
    </location>
</feature>
<feature type="transmembrane region" description="Helical" evidence="1">
    <location>
        <begin position="57"/>
        <end position="76"/>
    </location>
</feature>
<comment type="caution">
    <text evidence="3">The sequence shown here is derived from an EMBL/GenBank/DDBJ whole genome shotgun (WGS) entry which is preliminary data.</text>
</comment>
<dbReference type="PANTHER" id="PTHR46663">
    <property type="entry name" value="DIGUANYLATE CYCLASE DGCT-RELATED"/>
    <property type="match status" value="1"/>
</dbReference>
<feature type="transmembrane region" description="Helical" evidence="1">
    <location>
        <begin position="88"/>
        <end position="108"/>
    </location>
</feature>
<dbReference type="Gene3D" id="3.30.70.270">
    <property type="match status" value="1"/>
</dbReference>
<dbReference type="SUPFAM" id="SSF55073">
    <property type="entry name" value="Nucleotide cyclase"/>
    <property type="match status" value="1"/>
</dbReference>
<dbReference type="InterPro" id="IPR029787">
    <property type="entry name" value="Nucleotide_cyclase"/>
</dbReference>
<dbReference type="PROSITE" id="PS50887">
    <property type="entry name" value="GGDEF"/>
    <property type="match status" value="1"/>
</dbReference>
<dbReference type="Proteomes" id="UP001151002">
    <property type="component" value="Unassembled WGS sequence"/>
</dbReference>
<dbReference type="Pfam" id="PF00990">
    <property type="entry name" value="GGDEF"/>
    <property type="match status" value="1"/>
</dbReference>
<dbReference type="InterPro" id="IPR000160">
    <property type="entry name" value="GGDEF_dom"/>
</dbReference>
<sequence>MLKDVPPALLTYVVVALVAVAAFPLAPDGVRPLLYFLIGSSSLLPAAFALRRREGPVRLIFAGLAVINAGGLWAAAQLAFTGNRNQASLAFIVAGHLLLLVAALWIVLRRGRGDVGGILDAVVMAVGLASLLWAVLLPPRPDTVSAGTRAGMLVLVLCLAGMLGALFRVERAARESLLALRAFLVVLPLALVGIVSLTFAATDDPLLRPGWIDALFLAGYVVAGAGVADPSMVRLLRPGPAPVDRLGPRRLAFLGGALALNPVVAGVQQLAGRPVDAVLLALGTAVVVPLVMVRIGRLAAQRSRAEAALAHEATHDPLTGLANRKRFLAVLDAELAAGSAPLIFFCDLNGFKAVNDKLGHLAGDELLRLVADRLSACVRTSDTLARYGGDEFVVLCPATDGEGLVPRIEAAFETPFVVAGETADVGLSIGAVRAEPGADAVTVLRRADAAMYAAKAADRGQRVRTYAA</sequence>
<evidence type="ECO:0000313" key="3">
    <source>
        <dbReference type="EMBL" id="MCY1138942.1"/>
    </source>
</evidence>
<feature type="transmembrane region" description="Helical" evidence="1">
    <location>
        <begin position="277"/>
        <end position="295"/>
    </location>
</feature>
<evidence type="ECO:0000259" key="2">
    <source>
        <dbReference type="PROSITE" id="PS50887"/>
    </source>
</evidence>
<accession>A0ABT4AYK8</accession>
<organism evidence="3 4">
    <name type="scientific">Paractinoplanes pyxinae</name>
    <dbReference type="NCBI Taxonomy" id="2997416"/>
    <lineage>
        <taxon>Bacteria</taxon>
        <taxon>Bacillati</taxon>
        <taxon>Actinomycetota</taxon>
        <taxon>Actinomycetes</taxon>
        <taxon>Micromonosporales</taxon>
        <taxon>Micromonosporaceae</taxon>
        <taxon>Paractinoplanes</taxon>
    </lineage>
</organism>
<keyword evidence="1" id="KW-1133">Transmembrane helix</keyword>
<keyword evidence="1" id="KW-0472">Membrane</keyword>
<evidence type="ECO:0000256" key="1">
    <source>
        <dbReference type="SAM" id="Phobius"/>
    </source>
</evidence>
<dbReference type="CDD" id="cd01949">
    <property type="entry name" value="GGDEF"/>
    <property type="match status" value="1"/>
</dbReference>
<feature type="transmembrane region" description="Helical" evidence="1">
    <location>
        <begin position="251"/>
        <end position="271"/>
    </location>
</feature>
<feature type="transmembrane region" description="Helical" evidence="1">
    <location>
        <begin position="7"/>
        <end position="26"/>
    </location>
</feature>
<protein>
    <submittedName>
        <fullName evidence="3">GGDEF domain-containing protein</fullName>
    </submittedName>
</protein>
<evidence type="ECO:0000313" key="4">
    <source>
        <dbReference type="Proteomes" id="UP001151002"/>
    </source>
</evidence>
<dbReference type="EMBL" id="JAPNTZ010000004">
    <property type="protein sequence ID" value="MCY1138942.1"/>
    <property type="molecule type" value="Genomic_DNA"/>
</dbReference>
<proteinExistence type="predicted"/>
<name>A0ABT4AYK8_9ACTN</name>
<dbReference type="RefSeq" id="WP_267562994.1">
    <property type="nucleotide sequence ID" value="NZ_JAPNTZ010000004.1"/>
</dbReference>
<feature type="transmembrane region" description="Helical" evidence="1">
    <location>
        <begin position="148"/>
        <end position="167"/>
    </location>
</feature>
<dbReference type="InterPro" id="IPR043128">
    <property type="entry name" value="Rev_trsase/Diguanyl_cyclase"/>
</dbReference>
<dbReference type="PANTHER" id="PTHR46663:SF4">
    <property type="entry name" value="DIGUANYLATE CYCLASE DGCT-RELATED"/>
    <property type="match status" value="1"/>
</dbReference>
<dbReference type="InterPro" id="IPR052163">
    <property type="entry name" value="DGC-Regulatory_Protein"/>
</dbReference>
<dbReference type="NCBIfam" id="TIGR00254">
    <property type="entry name" value="GGDEF"/>
    <property type="match status" value="1"/>
</dbReference>